<feature type="coiled-coil region" evidence="1">
    <location>
        <begin position="125"/>
        <end position="152"/>
    </location>
</feature>
<dbReference type="InterPro" id="IPR051147">
    <property type="entry name" value="CFAP_domain-containing"/>
</dbReference>
<organism evidence="2 3">
    <name type="scientific">Leptidea sinapis</name>
    <dbReference type="NCBI Taxonomy" id="189913"/>
    <lineage>
        <taxon>Eukaryota</taxon>
        <taxon>Metazoa</taxon>
        <taxon>Ecdysozoa</taxon>
        <taxon>Arthropoda</taxon>
        <taxon>Hexapoda</taxon>
        <taxon>Insecta</taxon>
        <taxon>Pterygota</taxon>
        <taxon>Neoptera</taxon>
        <taxon>Endopterygota</taxon>
        <taxon>Lepidoptera</taxon>
        <taxon>Glossata</taxon>
        <taxon>Ditrysia</taxon>
        <taxon>Papilionoidea</taxon>
        <taxon>Pieridae</taxon>
        <taxon>Dismorphiinae</taxon>
        <taxon>Leptidea</taxon>
    </lineage>
</organism>
<keyword evidence="3" id="KW-1185">Reference proteome</keyword>
<sequence length="397" mass="46879">MERKKQKNLDRKSYIKLPPIESGEANISNVRTILDIDPDFYSLVEGRPIKSNKSLRKYKENIRNIGLKRALYGFLMDEILCKDREIEIERRRYEEASKQFVECQYSFDKFLAYDNNKTIAIMKKSDNLSKELANKIEENKKAKYELATLKAKLQYIDETLQILVSFQSFLYNGAPVLWRENEILNKPIKYSGIFTMDANIIGKIDVDFVKKQLGTLPRPILYFETPDQLVIAFNKLEKQNLNYLLATEELNIEKQKFQKSIHEIKATIYWNEEKETEIKELFYKILEEKFRYLVSSETSLQIFNYVEFAFEQIIAPNETNLSPLEMTLCLEKEYDNLMLDLSVYNLEDVKSIEKEIYMKGISDLKEARKANKLLKDVDKLNRRLKSAYTPSKRIVFQ</sequence>
<protein>
    <recommendedName>
        <fullName evidence="4">DUF4200 domain-containing protein</fullName>
    </recommendedName>
</protein>
<evidence type="ECO:0008006" key="4">
    <source>
        <dbReference type="Google" id="ProtNLM"/>
    </source>
</evidence>
<dbReference type="AlphaFoldDB" id="A0A5E4Q108"/>
<dbReference type="EMBL" id="FZQP02000893">
    <property type="protein sequence ID" value="VVC90914.1"/>
    <property type="molecule type" value="Genomic_DNA"/>
</dbReference>
<keyword evidence="1" id="KW-0175">Coiled coil</keyword>
<gene>
    <name evidence="2" type="ORF">LSINAPIS_LOCUS3724</name>
</gene>
<accession>A0A5E4Q108</accession>
<dbReference type="PANTHER" id="PTHR21683:SF3">
    <property type="entry name" value="CILIA AND FLAGELLA ASSOCIATED PROTEIN 100"/>
    <property type="match status" value="1"/>
</dbReference>
<dbReference type="PANTHER" id="PTHR21683">
    <property type="entry name" value="COILED-COIL DOMAIN-CONTAINING PROTEIN 42 LIKE-2-LIKE-RELATED"/>
    <property type="match status" value="1"/>
</dbReference>
<evidence type="ECO:0000256" key="1">
    <source>
        <dbReference type="SAM" id="Coils"/>
    </source>
</evidence>
<proteinExistence type="predicted"/>
<reference evidence="2 3" key="1">
    <citation type="submission" date="2017-07" db="EMBL/GenBank/DDBJ databases">
        <authorList>
            <person name="Talla V."/>
            <person name="Backstrom N."/>
        </authorList>
    </citation>
    <scope>NUCLEOTIDE SEQUENCE [LARGE SCALE GENOMIC DNA]</scope>
</reference>
<evidence type="ECO:0000313" key="2">
    <source>
        <dbReference type="EMBL" id="VVC90914.1"/>
    </source>
</evidence>
<dbReference type="Proteomes" id="UP000324832">
    <property type="component" value="Unassembled WGS sequence"/>
</dbReference>
<name>A0A5E4Q108_9NEOP</name>
<evidence type="ECO:0000313" key="3">
    <source>
        <dbReference type="Proteomes" id="UP000324832"/>
    </source>
</evidence>